<evidence type="ECO:0000313" key="2">
    <source>
        <dbReference type="EMBL" id="CAH0370481.1"/>
    </source>
</evidence>
<name>A0A8J2X1K2_9STRA</name>
<feature type="compositionally biased region" description="Basic and acidic residues" evidence="1">
    <location>
        <begin position="170"/>
        <end position="187"/>
    </location>
</feature>
<reference evidence="2" key="1">
    <citation type="submission" date="2021-11" db="EMBL/GenBank/DDBJ databases">
        <authorList>
            <consortium name="Genoscope - CEA"/>
            <person name="William W."/>
        </authorList>
    </citation>
    <scope>NUCLEOTIDE SEQUENCE</scope>
</reference>
<feature type="region of interest" description="Disordered" evidence="1">
    <location>
        <begin position="1"/>
        <end position="56"/>
    </location>
</feature>
<gene>
    <name evidence="2" type="ORF">PECAL_3P03740</name>
</gene>
<organism evidence="2 3">
    <name type="scientific">Pelagomonas calceolata</name>
    <dbReference type="NCBI Taxonomy" id="35677"/>
    <lineage>
        <taxon>Eukaryota</taxon>
        <taxon>Sar</taxon>
        <taxon>Stramenopiles</taxon>
        <taxon>Ochrophyta</taxon>
        <taxon>Pelagophyceae</taxon>
        <taxon>Pelagomonadales</taxon>
        <taxon>Pelagomonadaceae</taxon>
        <taxon>Pelagomonas</taxon>
    </lineage>
</organism>
<evidence type="ECO:0000256" key="1">
    <source>
        <dbReference type="SAM" id="MobiDB-lite"/>
    </source>
</evidence>
<feature type="compositionally biased region" description="Basic and acidic residues" evidence="1">
    <location>
        <begin position="23"/>
        <end position="32"/>
    </location>
</feature>
<dbReference type="Proteomes" id="UP000789595">
    <property type="component" value="Unassembled WGS sequence"/>
</dbReference>
<proteinExistence type="predicted"/>
<comment type="caution">
    <text evidence="2">The sequence shown here is derived from an EMBL/GenBank/DDBJ whole genome shotgun (WGS) entry which is preliminary data.</text>
</comment>
<evidence type="ECO:0000313" key="3">
    <source>
        <dbReference type="Proteomes" id="UP000789595"/>
    </source>
</evidence>
<dbReference type="AlphaFoldDB" id="A0A8J2X1K2"/>
<protein>
    <submittedName>
        <fullName evidence="2">Uncharacterized protein</fullName>
    </submittedName>
</protein>
<feature type="region of interest" description="Disordered" evidence="1">
    <location>
        <begin position="159"/>
        <end position="233"/>
    </location>
</feature>
<keyword evidence="3" id="KW-1185">Reference proteome</keyword>
<dbReference type="EMBL" id="CAKKNE010000003">
    <property type="protein sequence ID" value="CAH0370481.1"/>
    <property type="molecule type" value="Genomic_DNA"/>
</dbReference>
<accession>A0A8J2X1K2</accession>
<sequence>MDPAREPRDPVPEGQPGAASTDASREPAREPRPATPPGQPGAAGDRTDATRAPTQHRVVFEVLAEPQPKPMKRIEFAIDGRAAEEEEAQRMSMREWFAGAGDDVLTYDQVMARLPPPLPRDDAAARAYAAADVDAGAPPRVWAGAGAEACSPCRAPHAEAVDLGSPASPRVEDVPARREVDMARMPEPDVETLEASMRALQAEIERRERRRGKRPPPRPGARRIFGDVKNRVA</sequence>
<feature type="compositionally biased region" description="Basic and acidic residues" evidence="1">
    <location>
        <begin position="1"/>
        <end position="11"/>
    </location>
</feature>
<feature type="compositionally biased region" description="Basic and acidic residues" evidence="1">
    <location>
        <begin position="224"/>
        <end position="233"/>
    </location>
</feature>